<reference evidence="1" key="1">
    <citation type="submission" date="2021-11" db="EMBL/GenBank/DDBJ databases">
        <title>Fusarium solani-melongenae Genome sequencing and assembly.</title>
        <authorList>
            <person name="Xie S."/>
            <person name="Huang L."/>
            <person name="Zhang X."/>
        </authorList>
    </citation>
    <scope>NUCLEOTIDE SEQUENCE</scope>
    <source>
        <strain evidence="1">CRI 24-3</strain>
    </source>
</reference>
<gene>
    <name evidence="1" type="ORF">LCI18_007233</name>
</gene>
<accession>A0ACD3Z5E3</accession>
<evidence type="ECO:0000313" key="2">
    <source>
        <dbReference type="Proteomes" id="UP000830768"/>
    </source>
</evidence>
<keyword evidence="2" id="KW-1185">Reference proteome</keyword>
<protein>
    <submittedName>
        <fullName evidence="1">Uncharacterized protein</fullName>
    </submittedName>
</protein>
<dbReference type="EMBL" id="CP090035">
    <property type="protein sequence ID" value="UPK96298.1"/>
    <property type="molecule type" value="Genomic_DNA"/>
</dbReference>
<evidence type="ECO:0000313" key="1">
    <source>
        <dbReference type="EMBL" id="UPK96298.1"/>
    </source>
</evidence>
<sequence>MSSSYRRPGLGELSAEWKEVSSMPLTGDPVKLREAYEKLLATEPADPVRFSIKTVSVLGYGGYKNQVRIYEPDRGLADAPVLIYVHGGGWTVGSLDSEDPVCRAVCRGNNIIVVSVDYRKAPENPFPTGLEDVWAAVLWVFDNLNYLGTHSDKIIMGGLSAGANITAALTHRAKEAKLALKGQILRIPMVVHPEAQPAGLDFGSYQENVNSPLLSVKDIMQTLEWYKPVPTDLRMSPLLAQDFSELPPAYFQVAGADPLRDDAFAYMEKLEQAGVPVRASIYSGQPHGFMNLPSDRTTKSNEDLIEAVKWLIGDE</sequence>
<organism evidence="1 2">
    <name type="scientific">Fusarium solani subsp. cucurbitae</name>
    <name type="common">Neocosmosporum cucurbitae</name>
    <dbReference type="NCBI Taxonomy" id="2747967"/>
    <lineage>
        <taxon>Eukaryota</taxon>
        <taxon>Fungi</taxon>
        <taxon>Dikarya</taxon>
        <taxon>Ascomycota</taxon>
        <taxon>Pezizomycotina</taxon>
        <taxon>Sordariomycetes</taxon>
        <taxon>Hypocreomycetidae</taxon>
        <taxon>Hypocreales</taxon>
        <taxon>Nectriaceae</taxon>
        <taxon>Fusarium</taxon>
        <taxon>Fusarium solani species complex</taxon>
    </lineage>
</organism>
<dbReference type="Proteomes" id="UP000830768">
    <property type="component" value="Chromosome 6"/>
</dbReference>
<proteinExistence type="predicted"/>
<name>A0ACD3Z5E3_FUSSC</name>